<proteinExistence type="predicted"/>
<organism evidence="2 3">
    <name type="scientific">Caenorhabditis angaria</name>
    <dbReference type="NCBI Taxonomy" id="860376"/>
    <lineage>
        <taxon>Eukaryota</taxon>
        <taxon>Metazoa</taxon>
        <taxon>Ecdysozoa</taxon>
        <taxon>Nematoda</taxon>
        <taxon>Chromadorea</taxon>
        <taxon>Rhabditida</taxon>
        <taxon>Rhabditina</taxon>
        <taxon>Rhabditomorpha</taxon>
        <taxon>Rhabditoidea</taxon>
        <taxon>Rhabditidae</taxon>
        <taxon>Peloderinae</taxon>
        <taxon>Caenorhabditis</taxon>
    </lineage>
</organism>
<dbReference type="EMBL" id="CANHGI010000004">
    <property type="protein sequence ID" value="CAI5449845.1"/>
    <property type="molecule type" value="Genomic_DNA"/>
</dbReference>
<evidence type="ECO:0000313" key="3">
    <source>
        <dbReference type="Proteomes" id="UP001152747"/>
    </source>
</evidence>
<keyword evidence="3" id="KW-1185">Reference proteome</keyword>
<accession>A0A9P1N3C2</accession>
<gene>
    <name evidence="2" type="ORF">CAMP_LOCUS12482</name>
</gene>
<name>A0A9P1N3C2_9PELO</name>
<dbReference type="AlphaFoldDB" id="A0A9P1N3C2"/>
<feature type="region of interest" description="Disordered" evidence="1">
    <location>
        <begin position="45"/>
        <end position="68"/>
    </location>
</feature>
<evidence type="ECO:0000313" key="2">
    <source>
        <dbReference type="EMBL" id="CAI5449845.1"/>
    </source>
</evidence>
<protein>
    <submittedName>
        <fullName evidence="2">Uncharacterized protein</fullName>
    </submittedName>
</protein>
<evidence type="ECO:0000256" key="1">
    <source>
        <dbReference type="SAM" id="MobiDB-lite"/>
    </source>
</evidence>
<reference evidence="2" key="1">
    <citation type="submission" date="2022-11" db="EMBL/GenBank/DDBJ databases">
        <authorList>
            <person name="Kikuchi T."/>
        </authorList>
    </citation>
    <scope>NUCLEOTIDE SEQUENCE</scope>
    <source>
        <strain evidence="2">PS1010</strain>
    </source>
</reference>
<dbReference type="Proteomes" id="UP001152747">
    <property type="component" value="Unassembled WGS sequence"/>
</dbReference>
<comment type="caution">
    <text evidence="2">The sequence shown here is derived from an EMBL/GenBank/DDBJ whole genome shotgun (WGS) entry which is preliminary data.</text>
</comment>
<sequence>MGFHLQKFPIVARRKFAIAINKIELLLHDAKEVTEERGPTLDLPMKHRKKKKKRRQIRPCSLPPQQPTTIGMMIETRSKSANCICPGDFEEYDERVYEYTTAMHSETYKRLMIAHRNYSCSIPKHFIIVAQRVKEDEEIRKLKKITTS</sequence>
<feature type="compositionally biased region" description="Basic residues" evidence="1">
    <location>
        <begin position="46"/>
        <end position="57"/>
    </location>
</feature>